<dbReference type="GO" id="GO:0005634">
    <property type="term" value="C:nucleus"/>
    <property type="evidence" value="ECO:0007669"/>
    <property type="project" value="UniProtKB-SubCell"/>
</dbReference>
<feature type="compositionally biased region" description="Basic and acidic residues" evidence="6">
    <location>
        <begin position="418"/>
        <end position="433"/>
    </location>
</feature>
<feature type="compositionally biased region" description="Polar residues" evidence="6">
    <location>
        <begin position="377"/>
        <end position="414"/>
    </location>
</feature>
<dbReference type="GO" id="GO:0006355">
    <property type="term" value="P:regulation of DNA-templated transcription"/>
    <property type="evidence" value="ECO:0007669"/>
    <property type="project" value="InterPro"/>
</dbReference>
<keyword evidence="3" id="KW-0238">DNA-binding</keyword>
<dbReference type="PROSITE" id="PS51005">
    <property type="entry name" value="NAC"/>
    <property type="match status" value="1"/>
</dbReference>
<proteinExistence type="predicted"/>
<dbReference type="Proteomes" id="UP000796880">
    <property type="component" value="Unassembled WGS sequence"/>
</dbReference>
<evidence type="ECO:0000256" key="4">
    <source>
        <dbReference type="ARBA" id="ARBA00023163"/>
    </source>
</evidence>
<evidence type="ECO:0000256" key="7">
    <source>
        <dbReference type="SAM" id="Phobius"/>
    </source>
</evidence>
<evidence type="ECO:0000256" key="3">
    <source>
        <dbReference type="ARBA" id="ARBA00023125"/>
    </source>
</evidence>
<feature type="region of interest" description="Disordered" evidence="6">
    <location>
        <begin position="290"/>
        <end position="314"/>
    </location>
</feature>
<protein>
    <recommendedName>
        <fullName evidence="8">NAC domain-containing protein</fullName>
    </recommendedName>
</protein>
<dbReference type="PANTHER" id="PTHR31989">
    <property type="entry name" value="NAC DOMAIN-CONTAINING PROTEIN 82-RELATED"/>
    <property type="match status" value="1"/>
</dbReference>
<feature type="region of interest" description="Disordered" evidence="6">
    <location>
        <begin position="377"/>
        <end position="439"/>
    </location>
</feature>
<feature type="transmembrane region" description="Helical" evidence="7">
    <location>
        <begin position="470"/>
        <end position="490"/>
    </location>
</feature>
<name>A0A8K0E5H3_9ROSA</name>
<keyword evidence="4" id="KW-0804">Transcription</keyword>
<keyword evidence="5" id="KW-0539">Nucleus</keyword>
<dbReference type="InterPro" id="IPR003441">
    <property type="entry name" value="NAC-dom"/>
</dbReference>
<dbReference type="Pfam" id="PF02365">
    <property type="entry name" value="NAM"/>
    <property type="match status" value="1"/>
</dbReference>
<dbReference type="EMBL" id="VOIH02000008">
    <property type="protein sequence ID" value="KAF3439770.1"/>
    <property type="molecule type" value="Genomic_DNA"/>
</dbReference>
<evidence type="ECO:0000256" key="1">
    <source>
        <dbReference type="ARBA" id="ARBA00004123"/>
    </source>
</evidence>
<feature type="domain" description="NAC" evidence="8">
    <location>
        <begin position="1"/>
        <end position="152"/>
    </location>
</feature>
<organism evidence="9 10">
    <name type="scientific">Rhamnella rubrinervis</name>
    <dbReference type="NCBI Taxonomy" id="2594499"/>
    <lineage>
        <taxon>Eukaryota</taxon>
        <taxon>Viridiplantae</taxon>
        <taxon>Streptophyta</taxon>
        <taxon>Embryophyta</taxon>
        <taxon>Tracheophyta</taxon>
        <taxon>Spermatophyta</taxon>
        <taxon>Magnoliopsida</taxon>
        <taxon>eudicotyledons</taxon>
        <taxon>Gunneridae</taxon>
        <taxon>Pentapetalae</taxon>
        <taxon>rosids</taxon>
        <taxon>fabids</taxon>
        <taxon>Rosales</taxon>
        <taxon>Rhamnaceae</taxon>
        <taxon>rhamnoid group</taxon>
        <taxon>Rhamneae</taxon>
        <taxon>Rhamnella</taxon>
    </lineage>
</organism>
<evidence type="ECO:0000313" key="9">
    <source>
        <dbReference type="EMBL" id="KAF3439770.1"/>
    </source>
</evidence>
<dbReference type="OrthoDB" id="1150527at2759"/>
<keyword evidence="10" id="KW-1185">Reference proteome</keyword>
<sequence>MTVGYRFHPTDEELISHYLKLKMQGRDSQVQHVIPEVDFYKREPWELRALFKALSKVDSDDPEWFFFCARGNKYPNSNRNNRKTEAGFWKVTGKERLIKARASKAVIGKKRTLVFHEGSNPGKRTDWVMHEYNSVDTLPNERAFVICRLKKKTDEKNIPNGDEGEPGSYLVSDFENHAVHDPFLEVHSDSDANLESLFWQPSLGQPLDYNSSTLQSPTNTEQRMNFPFANGSSYDFPFANGSSYDCYGMQPSFEANEPEVDPAEFLNSILADEVEYGGEINMLQLVHGGVSSDTDTDVDHGRRHSLNSGSFLDGSVGAKEYRQMRMVRIPSGTSKHEQSRKDKNVSLHNQFSTKGASSVSLNPDSFLSQECSVTESQQRSIDVTTRTGVSSRRIQLQRPTTAVSGDKQASQSSAVDLPQKEKSSAESKDDKKTVQNKSASYESSDRNWKSFFIFVEESSPVSSIPSPPSVYFFNALLGMFLFVVFVRELLLYGNWW</sequence>
<dbReference type="AlphaFoldDB" id="A0A8K0E5H3"/>
<keyword evidence="7" id="KW-0472">Membrane</keyword>
<accession>A0A8K0E5H3</accession>
<dbReference type="InterPro" id="IPR036093">
    <property type="entry name" value="NAC_dom_sf"/>
</dbReference>
<evidence type="ECO:0000259" key="8">
    <source>
        <dbReference type="PROSITE" id="PS51005"/>
    </source>
</evidence>
<dbReference type="Gene3D" id="2.170.150.80">
    <property type="entry name" value="NAC domain"/>
    <property type="match status" value="1"/>
</dbReference>
<keyword evidence="2" id="KW-0805">Transcription regulation</keyword>
<comment type="subcellular location">
    <subcellularLocation>
        <location evidence="1">Nucleus</location>
    </subcellularLocation>
</comment>
<keyword evidence="7" id="KW-1133">Transmembrane helix</keyword>
<reference evidence="9" key="1">
    <citation type="submission" date="2020-03" db="EMBL/GenBank/DDBJ databases">
        <title>A high-quality chromosome-level genome assembly of a woody plant with both climbing and erect habits, Rhamnella rubrinervis.</title>
        <authorList>
            <person name="Lu Z."/>
            <person name="Yang Y."/>
            <person name="Zhu X."/>
            <person name="Sun Y."/>
        </authorList>
    </citation>
    <scope>NUCLEOTIDE SEQUENCE</scope>
    <source>
        <strain evidence="9">BYM</strain>
        <tissue evidence="9">Leaf</tissue>
    </source>
</reference>
<evidence type="ECO:0000313" key="10">
    <source>
        <dbReference type="Proteomes" id="UP000796880"/>
    </source>
</evidence>
<gene>
    <name evidence="9" type="ORF">FNV43_RR18048</name>
</gene>
<dbReference type="SUPFAM" id="SSF101941">
    <property type="entry name" value="NAC domain"/>
    <property type="match status" value="1"/>
</dbReference>
<dbReference type="GO" id="GO:0003677">
    <property type="term" value="F:DNA binding"/>
    <property type="evidence" value="ECO:0007669"/>
    <property type="project" value="UniProtKB-KW"/>
</dbReference>
<keyword evidence="7" id="KW-0812">Transmembrane</keyword>
<comment type="caution">
    <text evidence="9">The sequence shown here is derived from an EMBL/GenBank/DDBJ whole genome shotgun (WGS) entry which is preliminary data.</text>
</comment>
<evidence type="ECO:0000256" key="2">
    <source>
        <dbReference type="ARBA" id="ARBA00023015"/>
    </source>
</evidence>
<evidence type="ECO:0000256" key="5">
    <source>
        <dbReference type="ARBA" id="ARBA00023242"/>
    </source>
</evidence>
<evidence type="ECO:0000256" key="6">
    <source>
        <dbReference type="SAM" id="MobiDB-lite"/>
    </source>
</evidence>